<feature type="domain" description="Aspartate/ornithine carbamoyltransferase Asp/Orn-binding" evidence="3">
    <location>
        <begin position="207"/>
        <end position="323"/>
    </location>
</feature>
<dbReference type="PANTHER" id="PTHR45753:SF3">
    <property type="entry name" value="ORNITHINE TRANSCARBAMYLASE, MITOCHONDRIAL"/>
    <property type="match status" value="1"/>
</dbReference>
<dbReference type="Proteomes" id="UP000594759">
    <property type="component" value="Chromosome"/>
</dbReference>
<keyword evidence="2" id="KW-0055">Arginine biosynthesis</keyword>
<feature type="binding site" description="in other chain" evidence="2">
    <location>
        <position position="110"/>
    </location>
    <ligand>
        <name>carbamoyl phosphate</name>
        <dbReference type="ChEBI" id="CHEBI:58228"/>
        <note>ligand shared between two neighboring subunits</note>
    </ligand>
</feature>
<comment type="similarity">
    <text evidence="2">Belongs to the aspartate/ornithine carbamoyltransferase superfamily. SOTCase family.</text>
</comment>
<dbReference type="PRINTS" id="PR00100">
    <property type="entry name" value="AOTCASE"/>
</dbReference>
<dbReference type="Pfam" id="PF00185">
    <property type="entry name" value="OTCace"/>
    <property type="match status" value="1"/>
</dbReference>
<feature type="binding site" description="in other chain" evidence="2">
    <location>
        <begin position="285"/>
        <end position="286"/>
    </location>
    <ligand>
        <name>carbamoyl phosphate</name>
        <dbReference type="ChEBI" id="CHEBI:58228"/>
        <note>ligand shared between two neighboring subunits</note>
    </ligand>
</feature>
<dbReference type="KEGG" id="pex:IZT61_10940"/>
<keyword evidence="2" id="KW-0028">Amino-acid biosynthesis</keyword>
<feature type="binding site" evidence="2">
    <location>
        <position position="185"/>
    </location>
    <ligand>
        <name>N(2)-succinyl-L-ornithine</name>
        <dbReference type="ChEBI" id="CHEBI:58514"/>
    </ligand>
</feature>
<feature type="domain" description="Aspartate/ornithine carbamoyltransferase carbamoyl-P binding" evidence="4">
    <location>
        <begin position="6"/>
        <end position="160"/>
    </location>
</feature>
<evidence type="ECO:0000256" key="1">
    <source>
        <dbReference type="ARBA" id="ARBA00022679"/>
    </source>
</evidence>
<feature type="binding site" description="in other chain" evidence="2">
    <location>
        <begin position="47"/>
        <end position="50"/>
    </location>
    <ligand>
        <name>carbamoyl phosphate</name>
        <dbReference type="ChEBI" id="CHEBI:58228"/>
        <note>ligand shared between two neighboring subunits</note>
    </ligand>
</feature>
<accession>A0A7S9L3B5</accession>
<keyword evidence="6" id="KW-1185">Reference proteome</keyword>
<dbReference type="EC" id="2.1.3.11" evidence="2"/>
<dbReference type="PANTHER" id="PTHR45753">
    <property type="entry name" value="ORNITHINE CARBAMOYLTRANSFERASE, MITOCHONDRIAL"/>
    <property type="match status" value="1"/>
</dbReference>
<feature type="binding site" evidence="2">
    <location>
        <position position="249"/>
    </location>
    <ligand>
        <name>N(2)-succinyl-L-ornithine</name>
        <dbReference type="ChEBI" id="CHEBI:58514"/>
    </ligand>
</feature>
<dbReference type="SUPFAM" id="SSF53671">
    <property type="entry name" value="Aspartate/ornithine carbamoyltransferase"/>
    <property type="match status" value="1"/>
</dbReference>
<name>A0A7S9L3B5_9SPHI</name>
<dbReference type="AlphaFoldDB" id="A0A7S9L3B5"/>
<evidence type="ECO:0000313" key="6">
    <source>
        <dbReference type="Proteomes" id="UP000594759"/>
    </source>
</evidence>
<dbReference type="GO" id="GO:0019240">
    <property type="term" value="P:citrulline biosynthetic process"/>
    <property type="evidence" value="ECO:0007669"/>
    <property type="project" value="TreeGrafter"/>
</dbReference>
<proteinExistence type="inferred from homology"/>
<reference evidence="5 6" key="1">
    <citation type="submission" date="2020-11" db="EMBL/GenBank/DDBJ databases">
        <title>Pedobacter endophytica, an endophytic bacteria isolated form Carex pumila.</title>
        <authorList>
            <person name="Peng Y."/>
            <person name="Jiang L."/>
            <person name="Lee J."/>
        </authorList>
    </citation>
    <scope>NUCLEOTIDE SEQUENCE [LARGE SCALE GENOMIC DNA]</scope>
    <source>
        <strain evidence="5 6">JBR3-12</strain>
    </source>
</reference>
<dbReference type="EMBL" id="CP064939">
    <property type="protein sequence ID" value="QPH41729.1"/>
    <property type="molecule type" value="Genomic_DNA"/>
</dbReference>
<dbReference type="InterPro" id="IPR006132">
    <property type="entry name" value="Asp/Orn_carbamoyltranf_P-bd"/>
</dbReference>
<evidence type="ECO:0000256" key="2">
    <source>
        <dbReference type="HAMAP-Rule" id="MF_02235"/>
    </source>
</evidence>
<dbReference type="InterPro" id="IPR006130">
    <property type="entry name" value="Asp/Orn_carbamoylTrfase"/>
</dbReference>
<comment type="function">
    <text evidence="2">Catalyzes the transfer of the carbamoyl group from carbamoyl phosphate to the delta-amino group of N(2)-succinyl-L-ornithine to produce N(2)-succinyl-L-citrulline. Is essential for arginine biosynthesis.</text>
</comment>
<sequence>MKLFTSVHDVPSIKQFVKDALELKANPYAHQSLGKNKTLGLVFMNPSLRTRLSTQKAALNLGMNVMVMNMDKEGWALETQDGVVMNGSTVEHIREAAAVMGQYCDILGLRSFPKLADREEDYSEDFFNKFVKYCAVPVVSLESATRHPLQSFADIITIHETWNTPPPLGEAGRGLPKVVLAWAPHVKALPQAVPNSFAEWMCKAQAEGMINFTIAQPKGYELAEQFTPGADIQYNIEEALSGADYVYVKNWSSYKEYGKVLSTPDGWMMNNELLKFTNDAKVMHCLPVRRDLELSSEILDGPNSLVIHEAGNRLWAAQAVIKAILEEL</sequence>
<dbReference type="PRINTS" id="PR00101">
    <property type="entry name" value="ATCASE"/>
</dbReference>
<dbReference type="InterPro" id="IPR043696">
    <property type="entry name" value="ArgF'-like"/>
</dbReference>
<feature type="binding site" evidence="2">
    <location>
        <position position="289"/>
    </location>
    <ligand>
        <name>N(2)-succinyl-L-ornithine</name>
        <dbReference type="ChEBI" id="CHEBI:58514"/>
    </ligand>
</feature>
<protein>
    <recommendedName>
        <fullName evidence="2">N-succinylornithine carbamoyltransferase</fullName>
        <ecNumber evidence="2">2.1.3.11</ecNumber>
    </recommendedName>
    <alternativeName>
        <fullName evidence="2">N-succinyl-L-ornithine transcarbamylase</fullName>
        <shortName evidence="2">SOTCase</shortName>
    </alternativeName>
</protein>
<dbReference type="GO" id="GO:0016597">
    <property type="term" value="F:amino acid binding"/>
    <property type="evidence" value="ECO:0007669"/>
    <property type="project" value="InterPro"/>
</dbReference>
<dbReference type="GO" id="GO:0004585">
    <property type="term" value="F:ornithine carbamoyltransferase activity"/>
    <property type="evidence" value="ECO:0007669"/>
    <property type="project" value="InterPro"/>
</dbReference>
<evidence type="ECO:0000259" key="3">
    <source>
        <dbReference type="Pfam" id="PF00185"/>
    </source>
</evidence>
<organism evidence="5 6">
    <name type="scientific">Pedobacter endophyticus</name>
    <dbReference type="NCBI Taxonomy" id="2789740"/>
    <lineage>
        <taxon>Bacteria</taxon>
        <taxon>Pseudomonadati</taxon>
        <taxon>Bacteroidota</taxon>
        <taxon>Sphingobacteriia</taxon>
        <taxon>Sphingobacteriales</taxon>
        <taxon>Sphingobacteriaceae</taxon>
        <taxon>Pedobacter</taxon>
    </lineage>
</organism>
<dbReference type="UniPathway" id="UPA00068"/>
<dbReference type="Pfam" id="PF02729">
    <property type="entry name" value="OTCace_N"/>
    <property type="match status" value="1"/>
</dbReference>
<dbReference type="RefSeq" id="WP_196101166.1">
    <property type="nucleotide sequence ID" value="NZ_CP064939.1"/>
</dbReference>
<feature type="binding site" description="in other chain" evidence="2">
    <location>
        <position position="313"/>
    </location>
    <ligand>
        <name>carbamoyl phosphate</name>
        <dbReference type="ChEBI" id="CHEBI:58228"/>
        <note>ligand shared between two neighboring subunits</note>
    </ligand>
</feature>
<comment type="pathway">
    <text evidence="2">Amino-acid biosynthesis; L-arginine biosynthesis.</text>
</comment>
<feature type="binding site" description="in other chain" evidence="2">
    <location>
        <begin position="147"/>
        <end position="150"/>
    </location>
    <ligand>
        <name>carbamoyl phosphate</name>
        <dbReference type="ChEBI" id="CHEBI:58228"/>
        <note>ligand shared between two neighboring subunits</note>
    </ligand>
</feature>
<dbReference type="GO" id="GO:0042450">
    <property type="term" value="P:L-arginine biosynthetic process via ornithine"/>
    <property type="evidence" value="ECO:0007669"/>
    <property type="project" value="TreeGrafter"/>
</dbReference>
<comment type="subunit">
    <text evidence="2">Homotrimer.</text>
</comment>
<dbReference type="InterPro" id="IPR006131">
    <property type="entry name" value="Asp_carbamoyltransf_Asp/Orn-bd"/>
</dbReference>
<evidence type="ECO:0000313" key="5">
    <source>
        <dbReference type="EMBL" id="QPH41729.1"/>
    </source>
</evidence>
<dbReference type="HAMAP" id="MF_02235">
    <property type="entry name" value="SOTCase"/>
    <property type="match status" value="1"/>
</dbReference>
<dbReference type="Gene3D" id="3.40.50.1370">
    <property type="entry name" value="Aspartate/ornithine carbamoyltransferase"/>
    <property type="match status" value="2"/>
</dbReference>
<feature type="binding site" evidence="2">
    <location>
        <position position="75"/>
    </location>
    <ligand>
        <name>carbamoyl phosphate</name>
        <dbReference type="ChEBI" id="CHEBI:58228"/>
        <note>ligand shared between two neighboring subunits</note>
    </ligand>
</feature>
<dbReference type="InterPro" id="IPR036901">
    <property type="entry name" value="Asp/Orn_carbamoylTrfase_sf"/>
</dbReference>
<gene>
    <name evidence="2" type="primary">argF'</name>
    <name evidence="5" type="ORF">IZT61_10940</name>
</gene>
<comment type="catalytic activity">
    <reaction evidence="2">
        <text>N(2)-succinyl-L-ornithine + carbamoyl phosphate = N(2)-succinyl-L-citrulline + phosphate + H(+)</text>
        <dbReference type="Rhea" id="RHEA:25884"/>
        <dbReference type="ChEBI" id="CHEBI:15378"/>
        <dbReference type="ChEBI" id="CHEBI:43474"/>
        <dbReference type="ChEBI" id="CHEBI:58228"/>
        <dbReference type="ChEBI" id="CHEBI:58514"/>
        <dbReference type="ChEBI" id="CHEBI:58862"/>
        <dbReference type="EC" id="2.1.3.11"/>
    </reaction>
</comment>
<keyword evidence="1 2" id="KW-0808">Transferase</keyword>
<feature type="binding site" evidence="2">
    <location>
        <position position="142"/>
    </location>
    <ligand>
        <name>N(2)-succinyl-L-ornithine</name>
        <dbReference type="ChEBI" id="CHEBI:58514"/>
    </ligand>
</feature>
<evidence type="ECO:0000259" key="4">
    <source>
        <dbReference type="Pfam" id="PF02729"/>
    </source>
</evidence>